<organism evidence="1 2">
    <name type="scientific">Aspergillus welwitschiae</name>
    <dbReference type="NCBI Taxonomy" id="1341132"/>
    <lineage>
        <taxon>Eukaryota</taxon>
        <taxon>Fungi</taxon>
        <taxon>Dikarya</taxon>
        <taxon>Ascomycota</taxon>
        <taxon>Pezizomycotina</taxon>
        <taxon>Eurotiomycetes</taxon>
        <taxon>Eurotiomycetidae</taxon>
        <taxon>Eurotiales</taxon>
        <taxon>Aspergillaceae</taxon>
        <taxon>Aspergillus</taxon>
        <taxon>Aspergillus subgen. Circumdati</taxon>
    </lineage>
</organism>
<proteinExistence type="predicted"/>
<dbReference type="AlphaFoldDB" id="A0A3F3Q440"/>
<reference evidence="1 2" key="1">
    <citation type="submission" date="2018-07" db="EMBL/GenBank/DDBJ databases">
        <title>The genomes of Aspergillus section Nigri reveals drivers in fungal speciation.</title>
        <authorList>
            <consortium name="DOE Joint Genome Institute"/>
            <person name="Vesth T.C."/>
            <person name="Nybo J."/>
            <person name="Theobald S."/>
            <person name="Brandl J."/>
            <person name="Frisvad J.C."/>
            <person name="Nielsen K.F."/>
            <person name="Lyhne E.K."/>
            <person name="Kogle M.E."/>
            <person name="Kuo A."/>
            <person name="Riley R."/>
            <person name="Clum A."/>
            <person name="Nolan M."/>
            <person name="Lipzen A."/>
            <person name="Salamov A."/>
            <person name="Henrissat B."/>
            <person name="Wiebenga A."/>
            <person name="De vries R.P."/>
            <person name="Grigoriev I.V."/>
            <person name="Mortensen U.H."/>
            <person name="Andersen M.R."/>
            <person name="Baker S.E."/>
        </authorList>
    </citation>
    <scope>NUCLEOTIDE SEQUENCE [LARGE SCALE GENOMIC DNA]</scope>
    <source>
        <strain evidence="1 2">CBS 139.54b</strain>
    </source>
</reference>
<gene>
    <name evidence="1" type="ORF">BDQ94DRAFT_28089</name>
</gene>
<dbReference type="GeneID" id="38143757"/>
<evidence type="ECO:0000313" key="1">
    <source>
        <dbReference type="EMBL" id="RDH33969.1"/>
    </source>
</evidence>
<evidence type="ECO:0000313" key="2">
    <source>
        <dbReference type="Proteomes" id="UP000253729"/>
    </source>
</evidence>
<sequence>MNGKCSSTTPVVCAGAGKVAVRWWPILNRRPSRWYTRGICGCATHRLLFGGKEGKNLEESKGECISLLIIVGLCPRAFLVSIMRCALVSISDFFALTLCTWSVPEWVHTCSSERTIGVSGFRSPLLPLDSARLLKTAVRHIVLPDCLSVCLFALLFV</sequence>
<keyword evidence="2" id="KW-1185">Reference proteome</keyword>
<accession>A0A3F3Q440</accession>
<dbReference type="RefSeq" id="XP_026626991.1">
    <property type="nucleotide sequence ID" value="XM_026775401.1"/>
</dbReference>
<name>A0A3F3Q440_9EURO</name>
<dbReference type="Proteomes" id="UP000253729">
    <property type="component" value="Unassembled WGS sequence"/>
</dbReference>
<dbReference type="EMBL" id="KZ852045">
    <property type="protein sequence ID" value="RDH33969.1"/>
    <property type="molecule type" value="Genomic_DNA"/>
</dbReference>
<protein>
    <submittedName>
        <fullName evidence="1">Uncharacterized protein</fullName>
    </submittedName>
</protein>